<dbReference type="InterPro" id="IPR018163">
    <property type="entry name" value="Thr/Ala-tRNA-synth_IIc_edit"/>
</dbReference>
<evidence type="ECO:0000256" key="3">
    <source>
        <dbReference type="SAM" id="MobiDB-lite"/>
    </source>
</evidence>
<dbReference type="InterPro" id="IPR009000">
    <property type="entry name" value="Transl_B-barrel_sf"/>
</dbReference>
<proteinExistence type="predicted"/>
<protein>
    <recommendedName>
        <fullName evidence="5">Threonyl/alanyl tRNA synthetase SAD domain-containing protein</fullName>
    </recommendedName>
</protein>
<evidence type="ECO:0008006" key="5">
    <source>
        <dbReference type="Google" id="ProtNLM"/>
    </source>
</evidence>
<dbReference type="SUPFAM" id="SSF50447">
    <property type="entry name" value="Translation proteins"/>
    <property type="match status" value="1"/>
</dbReference>
<dbReference type="AlphaFoldDB" id="A0A0H5FT01"/>
<organism evidence="4">
    <name type="scientific">Leucosporidium scottii</name>
    <dbReference type="NCBI Taxonomy" id="5278"/>
    <lineage>
        <taxon>Eukaryota</taxon>
        <taxon>Fungi</taxon>
        <taxon>Dikarya</taxon>
        <taxon>Basidiomycota</taxon>
        <taxon>Pucciniomycotina</taxon>
        <taxon>Microbotryomycetes</taxon>
        <taxon>Leucosporidiales</taxon>
        <taxon>Leucosporidium</taxon>
    </lineage>
</organism>
<sequence>MFSTPPTPPHLLQAPPTSTPSTYLDSKIELPTRRYVGMLACQRDPLLERLTTRVVSCEKRAPAPAPAAKGKKSKAVVEEAQADEWEVELEDTVLFPEGGGQPSDTGSLYELRDGAVLQDAAPIAVREVLRRGLDAIHYASRPLEVGAEVLVKLDVERRVDLMSQHTGQHLLSAVLERDFQLDTLSWSLTKAPELCYIELPRAPSPEELASLQQTCNEVIARGTEVKVKMELAGEGGVALGEKVPTNYQDGERPPVMRTVEIVDLDNNPSALFLILARARSADLSCLHRCCGTHYPSLSALGSLFVSPYTTPIRGTNARVYFCLGPRVQRQLSTFESLIRSSTQELGCAIADLPERVATLKSSYNDTSKREKRLKDELAGFVAESLWEKAMRAAGEGGPVTVISFREEDATNSLDFLSAVSLALKPRIEALPKEQKSLFALASGSTAGSSTPNGGALLLLGSEDLVVKAGKGVAGKFGARVKGGGKGRWQGKLVGQSWAKGDEQLLAEVVEEAKQ</sequence>
<keyword evidence="2" id="KW-0862">Zinc</keyword>
<feature type="region of interest" description="Disordered" evidence="3">
    <location>
        <begin position="1"/>
        <end position="22"/>
    </location>
</feature>
<evidence type="ECO:0000313" key="4">
    <source>
        <dbReference type="EMBL" id="CRX79096.1"/>
    </source>
</evidence>
<dbReference type="SUPFAM" id="SSF55186">
    <property type="entry name" value="ThrRS/AlaRS common domain"/>
    <property type="match status" value="1"/>
</dbReference>
<dbReference type="Gene3D" id="2.40.30.130">
    <property type="match status" value="1"/>
</dbReference>
<dbReference type="PANTHER" id="PTHR43462:SF1">
    <property type="entry name" value="ALANYL-TRNA EDITING PROTEIN AARSD1"/>
    <property type="match status" value="1"/>
</dbReference>
<evidence type="ECO:0000256" key="1">
    <source>
        <dbReference type="ARBA" id="ARBA00022723"/>
    </source>
</evidence>
<dbReference type="GO" id="GO:0002196">
    <property type="term" value="F:Ser-tRNA(Ala) deacylase activity"/>
    <property type="evidence" value="ECO:0007669"/>
    <property type="project" value="TreeGrafter"/>
</dbReference>
<dbReference type="GO" id="GO:0000166">
    <property type="term" value="F:nucleotide binding"/>
    <property type="evidence" value="ECO:0007669"/>
    <property type="project" value="InterPro"/>
</dbReference>
<name>A0A0H5FT01_9BASI</name>
<reference evidence="4" key="1">
    <citation type="submission" date="2015-06" db="EMBL/GenBank/DDBJ databases">
        <title>Genetic Architecture Underlying Mating-Type Determination in the Yeast Leucosporidium scottii and the Evolution of Mating Systems in Basidiomycetes.</title>
        <authorList>
            <person name="Maia T.M."/>
            <person name="Lopes S."/>
            <person name="Almeida J.M.G.C.F."/>
            <person name="Rosa L.H."/>
            <person name="Sampaio J.P."/>
            <person name="Goncalves P."/>
            <person name="Coelho M.A."/>
        </authorList>
    </citation>
    <scope>NUCLEOTIDE SEQUENCE</scope>
</reference>
<dbReference type="Gene3D" id="3.30.980.10">
    <property type="entry name" value="Threonyl-trna Synthetase, Chain A, domain 2"/>
    <property type="match status" value="1"/>
</dbReference>
<dbReference type="PANTHER" id="PTHR43462">
    <property type="entry name" value="ALANYL-TRNA EDITING PROTEIN"/>
    <property type="match status" value="1"/>
</dbReference>
<keyword evidence="1" id="KW-0479">Metal-binding</keyword>
<dbReference type="EMBL" id="LN868507">
    <property type="protein sequence ID" value="CRX79096.1"/>
    <property type="molecule type" value="Genomic_DNA"/>
</dbReference>
<gene>
    <name evidence="4" type="ORF">ls5930a1_00144</name>
</gene>
<dbReference type="GO" id="GO:0046872">
    <property type="term" value="F:metal ion binding"/>
    <property type="evidence" value="ECO:0007669"/>
    <property type="project" value="UniProtKB-KW"/>
</dbReference>
<dbReference type="InterPro" id="IPR051335">
    <property type="entry name" value="Alanyl-tRNA_Editing_Enzymes"/>
</dbReference>
<accession>A0A0H5FT01</accession>
<evidence type="ECO:0000256" key="2">
    <source>
        <dbReference type="ARBA" id="ARBA00022833"/>
    </source>
</evidence>